<name>A0A927E938_9HYPH</name>
<dbReference type="AlphaFoldDB" id="A0A927E938"/>
<gene>
    <name evidence="2" type="ORF">IED13_12645</name>
</gene>
<comment type="caution">
    <text evidence="2">The sequence shown here is derived from an EMBL/GenBank/DDBJ whole genome shotgun (WGS) entry which is preliminary data.</text>
</comment>
<reference evidence="2" key="1">
    <citation type="submission" date="2020-09" db="EMBL/GenBank/DDBJ databases">
        <title>Bosea spartocytisi sp. nov. a root nodule endophyte of Spartocytisus supranubius in the high mountain ecosystem fo the Teide National Park (Canary Islands, Spain).</title>
        <authorList>
            <person name="Pulido-Suarez L."/>
            <person name="Peix A."/>
            <person name="Igual J.M."/>
            <person name="Socas-Perez N."/>
            <person name="Velazquez E."/>
            <person name="Flores-Felix J.D."/>
            <person name="Leon-Barrios M."/>
        </authorList>
    </citation>
    <scope>NUCLEOTIDE SEQUENCE</scope>
    <source>
        <strain evidence="2">SSUT16</strain>
    </source>
</reference>
<dbReference type="InterPro" id="IPR007484">
    <property type="entry name" value="Peptidase_M28"/>
</dbReference>
<dbReference type="Proteomes" id="UP000619295">
    <property type="component" value="Unassembled WGS sequence"/>
</dbReference>
<dbReference type="EMBL" id="JACXWY010000006">
    <property type="protein sequence ID" value="MBD3846549.1"/>
    <property type="molecule type" value="Genomic_DNA"/>
</dbReference>
<dbReference type="Gene3D" id="3.40.630.10">
    <property type="entry name" value="Zn peptidases"/>
    <property type="match status" value="1"/>
</dbReference>
<dbReference type="InterPro" id="IPR046450">
    <property type="entry name" value="PA_dom_sf"/>
</dbReference>
<organism evidence="2 3">
    <name type="scientific">Bosea spartocytisi</name>
    <dbReference type="NCBI Taxonomy" id="2773451"/>
    <lineage>
        <taxon>Bacteria</taxon>
        <taxon>Pseudomonadati</taxon>
        <taxon>Pseudomonadota</taxon>
        <taxon>Alphaproteobacteria</taxon>
        <taxon>Hyphomicrobiales</taxon>
        <taxon>Boseaceae</taxon>
        <taxon>Bosea</taxon>
    </lineage>
</organism>
<evidence type="ECO:0000313" key="2">
    <source>
        <dbReference type="EMBL" id="MBD3846549.1"/>
    </source>
</evidence>
<dbReference type="Pfam" id="PF04389">
    <property type="entry name" value="Peptidase_M28"/>
    <property type="match status" value="1"/>
</dbReference>
<sequence length="562" mass="60031">MALATQSDGAVESAVPGAVSAQRMMAGLKTLAQWSKVATTPGEASSFAWLKQQLDEIGLKTRLISHDAYISIPGPARLVIGERTVPAITHAMSLSSPQGGLTGLLVDLGDGSRKAFAGREVAGRIVLVDGIASPAVAALASAAGAIGVVQISPHHLLHEMCISPIWGSPSTQTRAALPQVVAVTVSNDDGRALREGLSAGASEVTLYAEVDTGWRKTPLLVGDMPSSGKPEEPFILLSCHVDTWFQGVMDNGSANIAMLEVVRLCMEARRDWKRGLRICFWSGHSQGRYSGSAWYADNHWTELDARCAAHVNLDSPGGIGGQDLTRTGSAGGLYDIAAAAIAAETGQKLAGRRKARSADDSFPGVGIPSVFGSLSLQEPGEVKMRNDLGWWWHTEHDLIDKIDPDFLVRDTRVVLRVVLNLLTQSRLPLDYSAQISKLAQELEDLSGRLGGRFDLGETLEAAGSLADALVRLRRGELDPATHDQVLMRLSRVLVPLDYTAGDRFVHDPALALSPWPVLDAIRRLASAPEGDEGRFAAVDAVRARNRLSHALREALSVVRGST</sequence>
<dbReference type="PANTHER" id="PTHR10404">
    <property type="entry name" value="N-ACETYLATED-ALPHA-LINKED ACIDIC DIPEPTIDASE"/>
    <property type="match status" value="1"/>
</dbReference>
<keyword evidence="3" id="KW-1185">Reference proteome</keyword>
<protein>
    <submittedName>
        <fullName evidence="2">M28 family peptidase</fullName>
    </submittedName>
</protein>
<evidence type="ECO:0000259" key="1">
    <source>
        <dbReference type="Pfam" id="PF04389"/>
    </source>
</evidence>
<evidence type="ECO:0000313" key="3">
    <source>
        <dbReference type="Proteomes" id="UP000619295"/>
    </source>
</evidence>
<dbReference type="SUPFAM" id="SSF52025">
    <property type="entry name" value="PA domain"/>
    <property type="match status" value="1"/>
</dbReference>
<accession>A0A927E938</accession>
<dbReference type="PANTHER" id="PTHR10404:SF46">
    <property type="entry name" value="VACUOLAR PROTEIN SORTING-ASSOCIATED PROTEIN 70"/>
    <property type="match status" value="1"/>
</dbReference>
<dbReference type="InterPro" id="IPR039373">
    <property type="entry name" value="Peptidase_M28B"/>
</dbReference>
<dbReference type="RefSeq" id="WP_191124369.1">
    <property type="nucleotide sequence ID" value="NZ_JACXWY010000006.1"/>
</dbReference>
<feature type="domain" description="Peptidase M28" evidence="1">
    <location>
        <begin position="223"/>
        <end position="417"/>
    </location>
</feature>
<proteinExistence type="predicted"/>
<dbReference type="Gene3D" id="3.50.30.30">
    <property type="match status" value="1"/>
</dbReference>
<dbReference type="SUPFAM" id="SSF53187">
    <property type="entry name" value="Zn-dependent exopeptidases"/>
    <property type="match status" value="1"/>
</dbReference>